<dbReference type="Proteomes" id="UP000515908">
    <property type="component" value="Chromosome 10"/>
</dbReference>
<evidence type="ECO:0008006" key="3">
    <source>
        <dbReference type="Google" id="ProtNLM"/>
    </source>
</evidence>
<name>A0A7G2CDW0_9TRYP</name>
<keyword evidence="2" id="KW-1185">Reference proteome</keyword>
<accession>A0A7G2CDW0</accession>
<dbReference type="VEuPathDB" id="TriTrypDB:ADEAN_000552400"/>
<dbReference type="EMBL" id="LR877154">
    <property type="protein sequence ID" value="CAD2218038.1"/>
    <property type="molecule type" value="Genomic_DNA"/>
</dbReference>
<sequence>MLTQNRQRLETQANELHRVSKQYTDTYDSVENIISERFAAFKQQLVQRELEARNALSALRDAGDVTLTTTRKAFLSRLNDVNVGLLRFRTLENNGADYEVLENRSKIHACANAEVPSIMGRGFQLTNIGDLVLTGLEVTLDLNSSDNRMESPAAKGRQPVANNNLQVAIQKSAPPPVPLRLTFPVDDNVQASVGEDGVFLRCVAKHGNGVQIGVRSRETLSSIINRYPRDNGNVSWQVRLENIKDTFLGVVEKTRNSAVLPDGFYWKPASNGITDGNIGRITPQADRLPFCKNGDLVRFLYNDVSQSLQVTVNNTNCGEIVTALNGNILACFIFFPGESLTLMF</sequence>
<evidence type="ECO:0000313" key="2">
    <source>
        <dbReference type="Proteomes" id="UP000515908"/>
    </source>
</evidence>
<gene>
    <name evidence="1" type="ORF">ADEAN_000552400</name>
</gene>
<evidence type="ECO:0000313" key="1">
    <source>
        <dbReference type="EMBL" id="CAD2218038.1"/>
    </source>
</evidence>
<reference evidence="1 2" key="1">
    <citation type="submission" date="2020-08" db="EMBL/GenBank/DDBJ databases">
        <authorList>
            <person name="Newling K."/>
            <person name="Davey J."/>
            <person name="Forrester S."/>
        </authorList>
    </citation>
    <scope>NUCLEOTIDE SEQUENCE [LARGE SCALE GENOMIC DNA]</scope>
    <source>
        <strain evidence="2">Crithidia deanei Carvalho (ATCC PRA-265)</strain>
    </source>
</reference>
<protein>
    <recommendedName>
        <fullName evidence="3">SPRY domain containing protein</fullName>
    </recommendedName>
</protein>
<proteinExistence type="predicted"/>
<dbReference type="AlphaFoldDB" id="A0A7G2CDW0"/>
<organism evidence="1 2">
    <name type="scientific">Angomonas deanei</name>
    <dbReference type="NCBI Taxonomy" id="59799"/>
    <lineage>
        <taxon>Eukaryota</taxon>
        <taxon>Discoba</taxon>
        <taxon>Euglenozoa</taxon>
        <taxon>Kinetoplastea</taxon>
        <taxon>Metakinetoplastina</taxon>
        <taxon>Trypanosomatida</taxon>
        <taxon>Trypanosomatidae</taxon>
        <taxon>Strigomonadinae</taxon>
        <taxon>Angomonas</taxon>
    </lineage>
</organism>